<dbReference type="AlphaFoldDB" id="A0A9D2BPN6"/>
<dbReference type="EMBL" id="DXEN01000030">
    <property type="protein sequence ID" value="HIX85870.1"/>
    <property type="molecule type" value="Genomic_DNA"/>
</dbReference>
<dbReference type="Pfam" id="PF11751">
    <property type="entry name" value="PorP_SprF"/>
    <property type="match status" value="1"/>
</dbReference>
<dbReference type="InterPro" id="IPR019861">
    <property type="entry name" value="PorP/SprF_Bacteroidetes"/>
</dbReference>
<sequence length="315" mass="35105">MRRILLLMIVLCCTCAGIVRAQYDARLSQYFMAKPYYNPAVAGATEDLNILALARLEWVGMSGAPMSFFVTSDMPLNIGKTQHGIGLAVYTESIGLFMNTHVGAQYAYKYKLFGGVISGGLQIGLVNQSFDGSKVEMVESEFHQETDAAIPTEQVSGMGLDLNFGIYYNHKRFYAGFGMTHLTQPELQLDENAYTYIGRSFNLMGGYNIQLRNPLIELQPSVFLLTDMQSFHADITARLEYNKMFNGGISYRVNESVGVMFGVKIGRFQAGYAYDFPITALGRASSGSHELCLRYAMKLNKTKTGKNRHKSVRIL</sequence>
<reference evidence="1" key="2">
    <citation type="submission" date="2021-04" db="EMBL/GenBank/DDBJ databases">
        <authorList>
            <person name="Gilroy R."/>
        </authorList>
    </citation>
    <scope>NUCLEOTIDE SEQUENCE</scope>
    <source>
        <strain evidence="1">ChiHecec2B26-12326</strain>
    </source>
</reference>
<reference evidence="1" key="1">
    <citation type="journal article" date="2021" name="PeerJ">
        <title>Extensive microbial diversity within the chicken gut microbiome revealed by metagenomics and culture.</title>
        <authorList>
            <person name="Gilroy R."/>
            <person name="Ravi A."/>
            <person name="Getino M."/>
            <person name="Pursley I."/>
            <person name="Horton D.L."/>
            <person name="Alikhan N.F."/>
            <person name="Baker D."/>
            <person name="Gharbi K."/>
            <person name="Hall N."/>
            <person name="Watson M."/>
            <person name="Adriaenssens E.M."/>
            <person name="Foster-Nyarko E."/>
            <person name="Jarju S."/>
            <person name="Secka A."/>
            <person name="Antonio M."/>
            <person name="Oren A."/>
            <person name="Chaudhuri R.R."/>
            <person name="La Ragione R."/>
            <person name="Hildebrand F."/>
            <person name="Pallen M.J."/>
        </authorList>
    </citation>
    <scope>NUCLEOTIDE SEQUENCE</scope>
    <source>
        <strain evidence="1">ChiHecec2B26-12326</strain>
    </source>
</reference>
<protein>
    <submittedName>
        <fullName evidence="1">Type IX secretion system membrane protein PorP/SprF</fullName>
    </submittedName>
</protein>
<proteinExistence type="predicted"/>
<gene>
    <name evidence="1" type="ORF">H9848_04595</name>
</gene>
<comment type="caution">
    <text evidence="1">The sequence shown here is derived from an EMBL/GenBank/DDBJ whole genome shotgun (WGS) entry which is preliminary data.</text>
</comment>
<name>A0A9D2BPN6_9BACT</name>
<accession>A0A9D2BPN6</accession>
<dbReference type="Proteomes" id="UP000823847">
    <property type="component" value="Unassembled WGS sequence"/>
</dbReference>
<evidence type="ECO:0000313" key="1">
    <source>
        <dbReference type="EMBL" id="HIX85870.1"/>
    </source>
</evidence>
<dbReference type="NCBIfam" id="TIGR03519">
    <property type="entry name" value="T9SS_PorP_fam"/>
    <property type="match status" value="1"/>
</dbReference>
<organism evidence="1 2">
    <name type="scientific">Candidatus Parabacteroides intestinigallinarum</name>
    <dbReference type="NCBI Taxonomy" id="2838722"/>
    <lineage>
        <taxon>Bacteria</taxon>
        <taxon>Pseudomonadati</taxon>
        <taxon>Bacteroidota</taxon>
        <taxon>Bacteroidia</taxon>
        <taxon>Bacteroidales</taxon>
        <taxon>Tannerellaceae</taxon>
        <taxon>Parabacteroides</taxon>
    </lineage>
</organism>
<evidence type="ECO:0000313" key="2">
    <source>
        <dbReference type="Proteomes" id="UP000823847"/>
    </source>
</evidence>